<protein>
    <recommendedName>
        <fullName evidence="7">L domain-like protein</fullName>
    </recommendedName>
</protein>
<dbReference type="RefSeq" id="XP_020078167.1">
    <property type="nucleotide sequence ID" value="XM_020223486.1"/>
</dbReference>
<dbReference type="SMART" id="SM00369">
    <property type="entry name" value="LRR_TYP"/>
    <property type="match status" value="5"/>
</dbReference>
<dbReference type="EMBL" id="KV454539">
    <property type="protein sequence ID" value="ODV69100.1"/>
    <property type="molecule type" value="Genomic_DNA"/>
</dbReference>
<keyword evidence="2" id="KW-0677">Repeat</keyword>
<evidence type="ECO:0000256" key="3">
    <source>
        <dbReference type="SAM" id="Coils"/>
    </source>
</evidence>
<feature type="compositionally biased region" description="Low complexity" evidence="4">
    <location>
        <begin position="101"/>
        <end position="120"/>
    </location>
</feature>
<name>A0A1E4RP98_9ASCO</name>
<evidence type="ECO:0000256" key="4">
    <source>
        <dbReference type="SAM" id="MobiDB-lite"/>
    </source>
</evidence>
<feature type="coiled-coil region" evidence="3">
    <location>
        <begin position="688"/>
        <end position="722"/>
    </location>
</feature>
<keyword evidence="6" id="KW-1185">Reference proteome</keyword>
<dbReference type="GO" id="GO:1902412">
    <property type="term" value="P:regulation of mitotic cytokinesis"/>
    <property type="evidence" value="ECO:0007669"/>
    <property type="project" value="TreeGrafter"/>
</dbReference>
<evidence type="ECO:0000313" key="6">
    <source>
        <dbReference type="Proteomes" id="UP000095085"/>
    </source>
</evidence>
<feature type="compositionally biased region" description="Polar residues" evidence="4">
    <location>
        <begin position="642"/>
        <end position="654"/>
    </location>
</feature>
<gene>
    <name evidence="5" type="ORF">HYPBUDRAFT_5154</name>
</gene>
<feature type="region of interest" description="Disordered" evidence="4">
    <location>
        <begin position="896"/>
        <end position="919"/>
    </location>
</feature>
<dbReference type="GO" id="GO:0061499">
    <property type="term" value="C:outer plaque of mitotic spindle pole body"/>
    <property type="evidence" value="ECO:0007669"/>
    <property type="project" value="TreeGrafter"/>
</dbReference>
<dbReference type="STRING" id="984485.A0A1E4RP98"/>
<dbReference type="PANTHER" id="PTHR47566">
    <property type="match status" value="1"/>
</dbReference>
<dbReference type="PROSITE" id="PS51450">
    <property type="entry name" value="LRR"/>
    <property type="match status" value="5"/>
</dbReference>
<feature type="compositionally biased region" description="Polar residues" evidence="4">
    <location>
        <begin position="159"/>
        <end position="170"/>
    </location>
</feature>
<feature type="region of interest" description="Disordered" evidence="4">
    <location>
        <begin position="101"/>
        <end position="131"/>
    </location>
</feature>
<dbReference type="OrthoDB" id="7451790at2759"/>
<dbReference type="PANTHER" id="PTHR47566:SF1">
    <property type="entry name" value="PROTEIN NUD1"/>
    <property type="match status" value="1"/>
</dbReference>
<organism evidence="5 6">
    <name type="scientific">Hyphopichia burtonii NRRL Y-1933</name>
    <dbReference type="NCBI Taxonomy" id="984485"/>
    <lineage>
        <taxon>Eukaryota</taxon>
        <taxon>Fungi</taxon>
        <taxon>Dikarya</taxon>
        <taxon>Ascomycota</taxon>
        <taxon>Saccharomycotina</taxon>
        <taxon>Pichiomycetes</taxon>
        <taxon>Debaryomycetaceae</taxon>
        <taxon>Hyphopichia</taxon>
    </lineage>
</organism>
<dbReference type="InterPro" id="IPR032675">
    <property type="entry name" value="LRR_dom_sf"/>
</dbReference>
<sequence length="1479" mass="168309">MSRFILDSSSGQSSTGLNIRKYIKDTELSDGMINRSIGSTLPSSNDENVNINQKIDTGSFHFGDSNVISTNSQNSNTSNNSNNKYNSIENQLNPILEESTNIQASSTSSSSSPSIQFNSPKKSNNDSQPFANSTEIIHDSVNNDEILSENVDSDKENKSSAPKIQSVNFNLPENDYKKNLKYQPNVNFEYNSESPSINSGNYTSLPVSVPNTFKYKSHPNAKTKPSIGKNPPSSNHSSSIFKTPPIIQSNKTMNFNSQIIDQNEDDHLNTPDWMPAELNEKWIDQPVNNNNLNLNDFVASVRLNKTPPNLNADDLNLNLSSTNTMIHNSKHSSIQIPMWKKVNDEYIDRKQSQHQLQNIFMTNESFKLDSNKFSNNHDNTINNNNSISSTISTPMVSINKTGQFNNIQNNNYQQNLSKNPGSPFKPFEHKHNTFTRNKMSELLENLSKVTPKSKKPEVDEISFNSSNFKVKNLPRNASYSDEQYRQRANNLFDNLQKKGYQGNRSSNKPLKNPSNESVSINGNHTTATSTPKKLNGIDEINSQDTFSSYDSGFDNDDSNSDDNLKKEPTNIDEFTSYEKSQFINNVNNEIQNQNSKSHNESSYTFDDITEINNARNKLPAHLNQPPATDFKFNKSPMKEFKTQSNGQLSQNPIPQLQPMESVPHELGSFIKFQPRNASSSSSSSFDSSEKHDAKVEQLVSRLDQLESAIKEMHSNEDFIKQEYFKLQLENEKLMDALANSNQKTDKIHDHNNNYDHNNNDFNDDYEYDNQKNNEIGSQEISIDDIEISDDHLDNDIIKWKRASQLKLQSDNLSTIPEHPNINDHVVRGRVKPDLNLPVSYDNMVLDIKNQKWVTNDKENQHGGSLDSIEDLITHSEEDDNNLNNNNNNKFQENAHHYNENESPNDGSILKSPHRSARRMNSKLEVSFDLPHAMNSSNDHQMDSKNEVDEFPITPDQLSSGGSNVTQVSQLDDLTFSQIRKKLVSVITDVLSNNSSDVSWSHLDKISLANCSLDNIKDLYKFLPNLKTINISNNYIKFLEGLPRKCLNLDISNNYIDNITSFKQFKDLQFINASFNSLINLSNFSHNIHLTKLNLQDNRITTLDGIGALTNLTSLNISRNEIEGSIDFGKLNLINLQELNLSENRIEKVIGIENLPNLRVLNLNENHLETLACGDKHLLLKKLLLKFNRLKRLDLKPYPFLRVLRIDGNFINITSDLKRLTYLEEVSCKSQANPELVEKMVSEVSDVTKLDLSGNSYFNFIYDGDTLNNRIKVNPFLNLNNLILSAMGLSKLPEGFSDLFPNVRELNLNFNKLSNIQGLRGMKNLKKVYLLSNNISTIEMILKSLAGSRSTIKLLDFRLNQVNMDHYPYVFNPQELEFSQYQKYTNDSSPIVLETLDDIENFAIHYKSMSKGNSDWSERDSKYVEKLLIDSNPKCFKERLDYETLLINFFRHLKELDGGIISHTKRMSLKRRMVSGSIDD</sequence>
<feature type="compositionally biased region" description="Polar residues" evidence="4">
    <location>
        <begin position="231"/>
        <end position="243"/>
    </location>
</feature>
<dbReference type="InterPro" id="IPR025875">
    <property type="entry name" value="Leu-rich_rpt_4"/>
</dbReference>
<evidence type="ECO:0000256" key="2">
    <source>
        <dbReference type="ARBA" id="ARBA00022737"/>
    </source>
</evidence>
<dbReference type="SUPFAM" id="SSF52058">
    <property type="entry name" value="L domain-like"/>
    <property type="match status" value="1"/>
</dbReference>
<feature type="region of interest" description="Disordered" evidence="4">
    <location>
        <begin position="66"/>
        <end position="87"/>
    </location>
</feature>
<evidence type="ECO:0000313" key="5">
    <source>
        <dbReference type="EMBL" id="ODV69100.1"/>
    </source>
</evidence>
<feature type="region of interest" description="Disordered" evidence="4">
    <location>
        <begin position="497"/>
        <end position="572"/>
    </location>
</feature>
<evidence type="ECO:0008006" key="7">
    <source>
        <dbReference type="Google" id="ProtNLM"/>
    </source>
</evidence>
<dbReference type="GO" id="GO:0031028">
    <property type="term" value="P:septation initiation signaling"/>
    <property type="evidence" value="ECO:0007669"/>
    <property type="project" value="TreeGrafter"/>
</dbReference>
<dbReference type="SMART" id="SM00365">
    <property type="entry name" value="LRR_SD22"/>
    <property type="match status" value="7"/>
</dbReference>
<feature type="compositionally biased region" description="Polar residues" evidence="4">
    <location>
        <begin position="121"/>
        <end position="131"/>
    </location>
</feature>
<dbReference type="GO" id="GO:0035591">
    <property type="term" value="F:signaling adaptor activity"/>
    <property type="evidence" value="ECO:0007669"/>
    <property type="project" value="TreeGrafter"/>
</dbReference>
<reference evidence="6" key="1">
    <citation type="submission" date="2016-05" db="EMBL/GenBank/DDBJ databases">
        <title>Comparative genomics of biotechnologically important yeasts.</title>
        <authorList>
            <consortium name="DOE Joint Genome Institute"/>
            <person name="Riley R."/>
            <person name="Haridas S."/>
            <person name="Wolfe K.H."/>
            <person name="Lopes M.R."/>
            <person name="Hittinger C.T."/>
            <person name="Goker M."/>
            <person name="Salamov A."/>
            <person name="Wisecaver J."/>
            <person name="Long T.M."/>
            <person name="Aerts A.L."/>
            <person name="Barry K."/>
            <person name="Choi C."/>
            <person name="Clum A."/>
            <person name="Coughlan A.Y."/>
            <person name="Deshpande S."/>
            <person name="Douglass A.P."/>
            <person name="Hanson S.J."/>
            <person name="Klenk H.-P."/>
            <person name="Labutti K."/>
            <person name="Lapidus A."/>
            <person name="Lindquist E."/>
            <person name="Lipzen A."/>
            <person name="Meier-Kolthoff J.P."/>
            <person name="Ohm R.A."/>
            <person name="Otillar R.P."/>
            <person name="Pangilinan J."/>
            <person name="Peng Y."/>
            <person name="Rokas A."/>
            <person name="Rosa C.A."/>
            <person name="Scheuner C."/>
            <person name="Sibirny A.A."/>
            <person name="Slot J.C."/>
            <person name="Stielow J.B."/>
            <person name="Sun H."/>
            <person name="Kurtzman C.P."/>
            <person name="Blackwell M."/>
            <person name="Grigoriev I.V."/>
            <person name="Jeffries T.W."/>
        </authorList>
    </citation>
    <scope>NUCLEOTIDE SEQUENCE [LARGE SCALE GENOMIC DNA]</scope>
    <source>
        <strain evidence="6">NRRL Y-1933</strain>
    </source>
</reference>
<dbReference type="Pfam" id="PF12799">
    <property type="entry name" value="LRR_4"/>
    <property type="match status" value="3"/>
</dbReference>
<keyword evidence="1" id="KW-0433">Leucine-rich repeat</keyword>
<dbReference type="InterPro" id="IPR001611">
    <property type="entry name" value="Leu-rich_rpt"/>
</dbReference>
<feature type="region of interest" description="Disordered" evidence="4">
    <location>
        <begin position="150"/>
        <end position="170"/>
    </location>
</feature>
<feature type="region of interest" description="Disordered" evidence="4">
    <location>
        <begin position="213"/>
        <end position="243"/>
    </location>
</feature>
<dbReference type="GeneID" id="30998035"/>
<proteinExistence type="predicted"/>
<dbReference type="Gene3D" id="3.80.10.10">
    <property type="entry name" value="Ribonuclease Inhibitor"/>
    <property type="match status" value="2"/>
</dbReference>
<accession>A0A1E4RP98</accession>
<dbReference type="InterPro" id="IPR003591">
    <property type="entry name" value="Leu-rich_rpt_typical-subtyp"/>
</dbReference>
<dbReference type="Proteomes" id="UP000095085">
    <property type="component" value="Unassembled WGS sequence"/>
</dbReference>
<dbReference type="InterPro" id="IPR052574">
    <property type="entry name" value="CDIRP"/>
</dbReference>
<feature type="region of interest" description="Disordered" evidence="4">
    <location>
        <begin position="638"/>
        <end position="659"/>
    </location>
</feature>
<feature type="compositionally biased region" description="Polar residues" evidence="4">
    <location>
        <begin position="502"/>
        <end position="532"/>
    </location>
</feature>
<evidence type="ECO:0000256" key="1">
    <source>
        <dbReference type="ARBA" id="ARBA00022614"/>
    </source>
</evidence>
<keyword evidence="3" id="KW-0175">Coiled coil</keyword>